<reference evidence="10" key="1">
    <citation type="journal article" date="2019" name="Plant J.">
        <title>Chlorella vulgaris genome assembly and annotation reveals the molecular basis for metabolic acclimation to high light conditions.</title>
        <authorList>
            <person name="Cecchin M."/>
            <person name="Marcolungo L."/>
            <person name="Rossato M."/>
            <person name="Girolomoni L."/>
            <person name="Cosentino E."/>
            <person name="Cuine S."/>
            <person name="Li-Beisson Y."/>
            <person name="Delledonne M."/>
            <person name="Ballottari M."/>
        </authorList>
    </citation>
    <scope>NUCLEOTIDE SEQUENCE</scope>
    <source>
        <strain evidence="10">211/11P</strain>
    </source>
</reference>
<dbReference type="GO" id="GO:0043626">
    <property type="term" value="C:PCNA complex"/>
    <property type="evidence" value="ECO:0007669"/>
    <property type="project" value="TreeGrafter"/>
</dbReference>
<evidence type="ECO:0000256" key="7">
    <source>
        <dbReference type="RuleBase" id="RU003671"/>
    </source>
</evidence>
<evidence type="ECO:0000256" key="4">
    <source>
        <dbReference type="ARBA" id="ARBA00023125"/>
    </source>
</evidence>
<dbReference type="OrthoDB" id="534348at2759"/>
<dbReference type="CDD" id="cd00577">
    <property type="entry name" value="PCNA"/>
    <property type="match status" value="1"/>
</dbReference>
<evidence type="ECO:0000313" key="10">
    <source>
        <dbReference type="EMBL" id="KAI3424908.1"/>
    </source>
</evidence>
<evidence type="ECO:0000256" key="5">
    <source>
        <dbReference type="ARBA" id="ARBA00023242"/>
    </source>
</evidence>
<dbReference type="HAMAP" id="MF_00317">
    <property type="entry name" value="DNApol_clamp_arch"/>
    <property type="match status" value="1"/>
</dbReference>
<comment type="subcellular location">
    <subcellularLocation>
        <location evidence="1 6">Nucleus</location>
    </subcellularLocation>
</comment>
<dbReference type="Gene3D" id="3.10.150.10">
    <property type="entry name" value="DNA Polymerase III, subunit A, domain 2"/>
    <property type="match status" value="2"/>
</dbReference>
<dbReference type="GO" id="GO:0030337">
    <property type="term" value="F:DNA polymerase processivity factor activity"/>
    <property type="evidence" value="ECO:0007669"/>
    <property type="project" value="InterPro"/>
</dbReference>
<dbReference type="EMBL" id="SIDB01000012">
    <property type="protein sequence ID" value="KAI3424908.1"/>
    <property type="molecule type" value="Genomic_DNA"/>
</dbReference>
<dbReference type="FunFam" id="3.10.150.10:FF:000008">
    <property type="entry name" value="Proliferating cell nuclear antigen"/>
    <property type="match status" value="1"/>
</dbReference>
<dbReference type="SUPFAM" id="SSF55979">
    <property type="entry name" value="DNA clamp"/>
    <property type="match status" value="2"/>
</dbReference>
<dbReference type="Pfam" id="PF00705">
    <property type="entry name" value="PCNA_N"/>
    <property type="match status" value="1"/>
</dbReference>
<dbReference type="PRINTS" id="PR00339">
    <property type="entry name" value="PCNACYCLIN"/>
</dbReference>
<dbReference type="Pfam" id="PF02747">
    <property type="entry name" value="PCNA_C"/>
    <property type="match status" value="1"/>
</dbReference>
<accession>A0A9D4TGG8</accession>
<dbReference type="InterPro" id="IPR022659">
    <property type="entry name" value="Pr_cel_nuc_antig_CS"/>
</dbReference>
<name>A0A9D4TGG8_CHLVU</name>
<evidence type="ECO:0000256" key="3">
    <source>
        <dbReference type="ARBA" id="ARBA00022705"/>
    </source>
</evidence>
<feature type="domain" description="Proliferating cell nuclear antigen PCNA N-terminal" evidence="8">
    <location>
        <begin position="1"/>
        <end position="123"/>
    </location>
</feature>
<dbReference type="GO" id="GO:0003677">
    <property type="term" value="F:DNA binding"/>
    <property type="evidence" value="ECO:0007669"/>
    <property type="project" value="UniProtKB-KW"/>
</dbReference>
<keyword evidence="3 7" id="KW-0235">DNA replication</keyword>
<dbReference type="PANTHER" id="PTHR11352">
    <property type="entry name" value="PROLIFERATING CELL NUCLEAR ANTIGEN"/>
    <property type="match status" value="1"/>
</dbReference>
<dbReference type="AlphaFoldDB" id="A0A9D4TGG8"/>
<organism evidence="10 11">
    <name type="scientific">Chlorella vulgaris</name>
    <name type="common">Green alga</name>
    <dbReference type="NCBI Taxonomy" id="3077"/>
    <lineage>
        <taxon>Eukaryota</taxon>
        <taxon>Viridiplantae</taxon>
        <taxon>Chlorophyta</taxon>
        <taxon>core chlorophytes</taxon>
        <taxon>Trebouxiophyceae</taxon>
        <taxon>Chlorellales</taxon>
        <taxon>Chlorellaceae</taxon>
        <taxon>Chlorella clade</taxon>
        <taxon>Chlorella</taxon>
    </lineage>
</organism>
<evidence type="ECO:0000256" key="6">
    <source>
        <dbReference type="RuleBase" id="RU000641"/>
    </source>
</evidence>
<evidence type="ECO:0000313" key="11">
    <source>
        <dbReference type="Proteomes" id="UP001055712"/>
    </source>
</evidence>
<dbReference type="InterPro" id="IPR022648">
    <property type="entry name" value="Pr_cel_nuc_antig_N"/>
</dbReference>
<dbReference type="NCBIfam" id="TIGR00590">
    <property type="entry name" value="pcna"/>
    <property type="match status" value="1"/>
</dbReference>
<feature type="domain" description="Proliferating cell nuclear antigen PCNA C-terminal" evidence="9">
    <location>
        <begin position="127"/>
        <end position="254"/>
    </location>
</feature>
<comment type="caution">
    <text evidence="10">The sequence shown here is derived from an EMBL/GenBank/DDBJ whole genome shotgun (WGS) entry which is preliminary data.</text>
</comment>
<comment type="function">
    <text evidence="6">This protein is an auxiliary protein of DNA polymerase delta and is involved in the control of eukaryotic DNA replication by increasing the polymerase's processivity during elongation of the leading strand.</text>
</comment>
<gene>
    <name evidence="10" type="ORF">D9Q98_008292</name>
</gene>
<dbReference type="Proteomes" id="UP001055712">
    <property type="component" value="Unassembled WGS sequence"/>
</dbReference>
<evidence type="ECO:0000259" key="9">
    <source>
        <dbReference type="Pfam" id="PF02747"/>
    </source>
</evidence>
<evidence type="ECO:0000256" key="2">
    <source>
        <dbReference type="ARBA" id="ARBA00010462"/>
    </source>
</evidence>
<dbReference type="InterPro" id="IPR022649">
    <property type="entry name" value="Pr_cel_nuc_antig_C"/>
</dbReference>
<proteinExistence type="inferred from homology"/>
<keyword evidence="4 7" id="KW-0238">DNA-binding</keyword>
<evidence type="ECO:0000259" key="8">
    <source>
        <dbReference type="Pfam" id="PF00705"/>
    </source>
</evidence>
<dbReference type="FunFam" id="3.10.150.10:FF:000006">
    <property type="entry name" value="Proliferating cell nuclear antigen"/>
    <property type="match status" value="1"/>
</dbReference>
<evidence type="ECO:0000256" key="1">
    <source>
        <dbReference type="ARBA" id="ARBA00004123"/>
    </source>
</evidence>
<dbReference type="PANTHER" id="PTHR11352:SF0">
    <property type="entry name" value="PROLIFERATING CELL NUCLEAR ANTIGEN"/>
    <property type="match status" value="1"/>
</dbReference>
<dbReference type="GO" id="GO:0019985">
    <property type="term" value="P:translesion synthesis"/>
    <property type="evidence" value="ECO:0007669"/>
    <property type="project" value="TreeGrafter"/>
</dbReference>
<dbReference type="GO" id="GO:0006272">
    <property type="term" value="P:leading strand elongation"/>
    <property type="evidence" value="ECO:0007669"/>
    <property type="project" value="TreeGrafter"/>
</dbReference>
<reference evidence="10" key="2">
    <citation type="submission" date="2020-11" db="EMBL/GenBank/DDBJ databases">
        <authorList>
            <person name="Cecchin M."/>
            <person name="Marcolungo L."/>
            <person name="Rossato M."/>
            <person name="Girolomoni L."/>
            <person name="Cosentino E."/>
            <person name="Cuine S."/>
            <person name="Li-Beisson Y."/>
            <person name="Delledonne M."/>
            <person name="Ballottari M."/>
        </authorList>
    </citation>
    <scope>NUCLEOTIDE SEQUENCE</scope>
    <source>
        <strain evidence="10">211/11P</strain>
        <tissue evidence="10">Whole cell</tissue>
    </source>
</reference>
<dbReference type="InterPro" id="IPR046938">
    <property type="entry name" value="DNA_clamp_sf"/>
</dbReference>
<keyword evidence="5 6" id="KW-0539">Nucleus</keyword>
<comment type="similarity">
    <text evidence="2 7">Belongs to the PCNA family.</text>
</comment>
<protein>
    <recommendedName>
        <fullName evidence="6">DNA sliding clamp PCNA</fullName>
    </recommendedName>
</protein>
<sequence length="262" mass="28954">MFEARMAQGSLLKKVVEAIKDLIEDANFDCNNSGFSLQAMDSSHVSLVALSLRADGFEHYRCDRNVSMGMKLANLSKILKCAGNDDAITMKSEDNGDTITFMFESPNQERLSEFDLKLMDIDSEHLGIPEAEYDATVKLPASEFQRIVKDLSSIGDTVEISVNKDAVKFGTSGDIGSANIMCRQNKSVDKPEESTEIDINEPVALTFALRYLNSFAKATPLSTHVVLKLSKDLPVVVEYHVPDVGRLGFYLAPKVEEEEMEA</sequence>
<dbReference type="GO" id="GO:0006275">
    <property type="term" value="P:regulation of DNA replication"/>
    <property type="evidence" value="ECO:0007669"/>
    <property type="project" value="InterPro"/>
</dbReference>
<keyword evidence="11" id="KW-1185">Reference proteome</keyword>
<dbReference type="PROSITE" id="PS01251">
    <property type="entry name" value="PCNA_1"/>
    <property type="match status" value="1"/>
</dbReference>
<dbReference type="PROSITE" id="PS00293">
    <property type="entry name" value="PCNA_2"/>
    <property type="match status" value="1"/>
</dbReference>
<dbReference type="GO" id="GO:0006298">
    <property type="term" value="P:mismatch repair"/>
    <property type="evidence" value="ECO:0007669"/>
    <property type="project" value="TreeGrafter"/>
</dbReference>
<dbReference type="InterPro" id="IPR000730">
    <property type="entry name" value="Pr_cel_nuc_antig"/>
</dbReference>